<feature type="transmembrane region" description="Helical" evidence="6">
    <location>
        <begin position="274"/>
        <end position="297"/>
    </location>
</feature>
<comment type="subcellular location">
    <subcellularLocation>
        <location evidence="1 6">Cell membrane</location>
        <topology evidence="1 6">Multi-pass membrane protein</topology>
    </subcellularLocation>
</comment>
<accession>A0AA35G9H6</accession>
<dbReference type="KEGG" id="cmic:caldi_13940"/>
<feature type="transmembrane region" description="Helical" evidence="6">
    <location>
        <begin position="128"/>
        <end position="152"/>
    </location>
</feature>
<feature type="transmembrane region" description="Helical" evidence="6">
    <location>
        <begin position="233"/>
        <end position="262"/>
    </location>
</feature>
<keyword evidence="5 6" id="KW-0472">Membrane</keyword>
<feature type="transmembrane region" description="Helical" evidence="6">
    <location>
        <begin position="304"/>
        <end position="325"/>
    </location>
</feature>
<dbReference type="GO" id="GO:0046677">
    <property type="term" value="P:response to antibiotic"/>
    <property type="evidence" value="ECO:0007669"/>
    <property type="project" value="UniProtKB-KW"/>
</dbReference>
<dbReference type="Proteomes" id="UP001163687">
    <property type="component" value="Chromosome"/>
</dbReference>
<dbReference type="EMBL" id="AP025628">
    <property type="protein sequence ID" value="BDG60304.1"/>
    <property type="molecule type" value="Genomic_DNA"/>
</dbReference>
<keyword evidence="6" id="KW-0046">Antibiotic resistance</keyword>
<keyword evidence="6" id="KW-0443">Lipid metabolism</keyword>
<comment type="catalytic activity">
    <reaction evidence="6">
        <text>L-lysyl-tRNA(Lys) + a 1,2-diacyl-sn-glycero-3-phospho-(1'-sn-glycerol) = a 1,2-diacyl-sn-glycero-3-phospho-1'-(3'-O-L-lysyl)-sn-glycerol + tRNA(Lys)</text>
        <dbReference type="Rhea" id="RHEA:10668"/>
        <dbReference type="Rhea" id="RHEA-COMP:9696"/>
        <dbReference type="Rhea" id="RHEA-COMP:9697"/>
        <dbReference type="ChEBI" id="CHEBI:64716"/>
        <dbReference type="ChEBI" id="CHEBI:75792"/>
        <dbReference type="ChEBI" id="CHEBI:78442"/>
        <dbReference type="ChEBI" id="CHEBI:78529"/>
        <dbReference type="EC" id="2.3.2.3"/>
    </reaction>
</comment>
<evidence type="ECO:0000256" key="1">
    <source>
        <dbReference type="ARBA" id="ARBA00004651"/>
    </source>
</evidence>
<feature type="transmembrane region" description="Helical" evidence="6">
    <location>
        <begin position="53"/>
        <end position="74"/>
    </location>
</feature>
<dbReference type="GO" id="GO:0050071">
    <property type="term" value="F:phosphatidylglycerol lysyltransferase activity"/>
    <property type="evidence" value="ECO:0007669"/>
    <property type="project" value="UniProtKB-EC"/>
</dbReference>
<comment type="function">
    <text evidence="6">Catalyzes the transfer of a lysyl group from L-lysyl-tRNA(Lys) to membrane-bound phosphatidylglycerol (PG), which produces lysylphosphatidylglycerol (LPG), a major component of the bacterial membrane with a positive net charge. LPG synthesis contributes to bacterial virulence as it is involved in the resistance mechanism against cationic antimicrobial peptides (CAMP) produces by the host's immune system (defensins, cathelicidins) and by the competing microorganisms.</text>
</comment>
<keyword evidence="2" id="KW-1003">Cell membrane</keyword>
<evidence type="ECO:0000256" key="6">
    <source>
        <dbReference type="RuleBase" id="RU363042"/>
    </source>
</evidence>
<keyword evidence="8" id="KW-1185">Reference proteome</keyword>
<dbReference type="PANTHER" id="PTHR39087">
    <property type="entry name" value="UPF0104 MEMBRANE PROTEIN MJ1595"/>
    <property type="match status" value="1"/>
</dbReference>
<dbReference type="AlphaFoldDB" id="A0AA35G9H6"/>
<evidence type="ECO:0000256" key="4">
    <source>
        <dbReference type="ARBA" id="ARBA00022989"/>
    </source>
</evidence>
<feature type="transmembrane region" description="Helical" evidence="6">
    <location>
        <begin position="164"/>
        <end position="185"/>
    </location>
</feature>
<comment type="similarity">
    <text evidence="6">Belongs to the LPG synthase family.</text>
</comment>
<keyword evidence="3 6" id="KW-0812">Transmembrane</keyword>
<feature type="transmembrane region" description="Helical" evidence="6">
    <location>
        <begin position="14"/>
        <end position="33"/>
    </location>
</feature>
<organism evidence="7 8">
    <name type="scientific">Caldinitratiruptor microaerophilus</name>
    <dbReference type="NCBI Taxonomy" id="671077"/>
    <lineage>
        <taxon>Bacteria</taxon>
        <taxon>Bacillati</taxon>
        <taxon>Bacillota</taxon>
        <taxon>Clostridia</taxon>
        <taxon>Eubacteriales</taxon>
        <taxon>Symbiobacteriaceae</taxon>
        <taxon>Caldinitratiruptor</taxon>
    </lineage>
</organism>
<evidence type="ECO:0000256" key="2">
    <source>
        <dbReference type="ARBA" id="ARBA00022475"/>
    </source>
</evidence>
<dbReference type="PANTHER" id="PTHR39087:SF2">
    <property type="entry name" value="UPF0104 MEMBRANE PROTEIN MJ1595"/>
    <property type="match status" value="1"/>
</dbReference>
<evidence type="ECO:0000256" key="5">
    <source>
        <dbReference type="ARBA" id="ARBA00023136"/>
    </source>
</evidence>
<evidence type="ECO:0000313" key="8">
    <source>
        <dbReference type="Proteomes" id="UP001163687"/>
    </source>
</evidence>
<dbReference type="EC" id="2.3.2.3" evidence="6"/>
<keyword evidence="4 6" id="KW-1133">Transmembrane helix</keyword>
<reference evidence="7" key="1">
    <citation type="submission" date="2022-03" db="EMBL/GenBank/DDBJ databases">
        <title>Complete genome sequence of Caldinitratiruptor microaerophilus.</title>
        <authorList>
            <person name="Mukaiyama R."/>
            <person name="Nishiyama T."/>
            <person name="Ueda K."/>
        </authorList>
    </citation>
    <scope>NUCLEOTIDE SEQUENCE</scope>
    <source>
        <strain evidence="7">JCM 16183</strain>
    </source>
</reference>
<evidence type="ECO:0000256" key="3">
    <source>
        <dbReference type="ARBA" id="ARBA00022692"/>
    </source>
</evidence>
<protein>
    <recommendedName>
        <fullName evidence="6">Phosphatidylglycerol lysyltransferase</fullName>
        <ecNumber evidence="6">2.3.2.3</ecNumber>
    </recommendedName>
    <alternativeName>
        <fullName evidence="6">Lysylphosphatidylglycerol synthase</fullName>
    </alternativeName>
</protein>
<dbReference type="GO" id="GO:0005886">
    <property type="term" value="C:plasma membrane"/>
    <property type="evidence" value="ECO:0007669"/>
    <property type="project" value="UniProtKB-SubCell"/>
</dbReference>
<dbReference type="Pfam" id="PF03706">
    <property type="entry name" value="LPG_synthase_TM"/>
    <property type="match status" value="1"/>
</dbReference>
<name>A0AA35G9H6_9FIRM</name>
<dbReference type="NCBIfam" id="TIGR00374">
    <property type="entry name" value="flippase-like domain"/>
    <property type="match status" value="1"/>
</dbReference>
<gene>
    <name evidence="6" type="primary">mprF</name>
    <name evidence="7" type="ORF">caldi_13940</name>
</gene>
<keyword evidence="6" id="KW-0808">Transferase</keyword>
<proteinExistence type="inferred from homology"/>
<evidence type="ECO:0000313" key="7">
    <source>
        <dbReference type="EMBL" id="BDG60304.1"/>
    </source>
</evidence>
<dbReference type="InterPro" id="IPR022791">
    <property type="entry name" value="L-PG_synthase/AglD"/>
</dbReference>
<dbReference type="GO" id="GO:0006629">
    <property type="term" value="P:lipid metabolic process"/>
    <property type="evidence" value="ECO:0007669"/>
    <property type="project" value="UniProtKB-KW"/>
</dbReference>
<sequence length="346" mass="36051">MKGRTGEEARMRGALRALWPGLAVGGVLAYAYVHRGEFVAVGPLLRHADRPALAVAAALQLAFLTDQALLYFVLFRLARTPLPIGFLVEITLAANLANRLAPVAGGAGASVFALAAGRRGVPMARAAAIHLLFYVVDYATFALVVAVLAAVLPRVTALPPGAGPALAGFSGAVGLGLVALVTVWLRPDILRRMAGRHGPEPGAADPAVLARLRRAWSRGVSALERELRALQPVLTSATGLLTAAAVGLSVQVVDMGIVYWSFRAFRYAVPPVTLVAGFSLATVLSLISLVPGGVGVFEASMTGVFRTLGVPLPVAAAVTLLYRVLNFWLPLGLGIPGLRRIAREGG</sequence>